<dbReference type="PROSITE" id="PS51257">
    <property type="entry name" value="PROKAR_LIPOPROTEIN"/>
    <property type="match status" value="1"/>
</dbReference>
<dbReference type="Proteomes" id="UP000217276">
    <property type="component" value="Chromosome"/>
</dbReference>
<keyword evidence="3" id="KW-1185">Reference proteome</keyword>
<evidence type="ECO:0000313" key="3">
    <source>
        <dbReference type="Proteomes" id="UP000217276"/>
    </source>
</evidence>
<gene>
    <name evidence="2" type="ORF">CGC53_03465</name>
</gene>
<evidence type="ECO:0000313" key="2">
    <source>
        <dbReference type="EMBL" id="ATA81473.1"/>
    </source>
</evidence>
<evidence type="ECO:0008006" key="4">
    <source>
        <dbReference type="Google" id="ProtNLM"/>
    </source>
</evidence>
<feature type="chain" id="PRO_5013100691" description="Lipoprotein" evidence="1">
    <location>
        <begin position="19"/>
        <end position="123"/>
    </location>
</feature>
<sequence>MKRIILLLVAAIMVVACGKGDDKNESNTKKFNPPAWIQGTWLDSNNIGYKFEVNDFCVIVPTQEICYNQGIFATEVTDVKEEKTDNIYKVSFRLSNATTYTYEFKKKSDTQIVATPYKEFTKK</sequence>
<proteinExistence type="predicted"/>
<accession>A0A250F8M9</accession>
<evidence type="ECO:0000256" key="1">
    <source>
        <dbReference type="SAM" id="SignalP"/>
    </source>
</evidence>
<feature type="signal peptide" evidence="1">
    <location>
        <begin position="1"/>
        <end position="18"/>
    </location>
</feature>
<dbReference type="EMBL" id="CP022384">
    <property type="protein sequence ID" value="ATA81473.1"/>
    <property type="molecule type" value="Genomic_DNA"/>
</dbReference>
<protein>
    <recommendedName>
        <fullName evidence="4">Lipoprotein</fullName>
    </recommendedName>
</protein>
<reference evidence="3" key="1">
    <citation type="submission" date="2017-06" db="EMBL/GenBank/DDBJ databases">
        <title>Capnocytophaga spp. assemblies.</title>
        <authorList>
            <person name="Gulvik C.A."/>
        </authorList>
    </citation>
    <scope>NUCLEOTIDE SEQUENCE [LARGE SCALE GENOMIC DNA]</scope>
    <source>
        <strain evidence="3">H6253</strain>
    </source>
</reference>
<dbReference type="AlphaFoldDB" id="A0A250F8M9"/>
<keyword evidence="1" id="KW-0732">Signal</keyword>
<organism evidence="2 3">
    <name type="scientific">Capnocytophaga leadbetteri</name>
    <dbReference type="NCBI Taxonomy" id="327575"/>
    <lineage>
        <taxon>Bacteria</taxon>
        <taxon>Pseudomonadati</taxon>
        <taxon>Bacteroidota</taxon>
        <taxon>Flavobacteriia</taxon>
        <taxon>Flavobacteriales</taxon>
        <taxon>Flavobacteriaceae</taxon>
        <taxon>Capnocytophaga</taxon>
    </lineage>
</organism>
<dbReference type="KEGG" id="clk:CGC53_03465"/>
<dbReference type="RefSeq" id="WP_095913338.1">
    <property type="nucleotide sequence ID" value="NZ_CP022384.1"/>
</dbReference>
<name>A0A250F8M9_9FLAO</name>